<organism evidence="12 13">
    <name type="scientific">Zunongwangia profunda</name>
    <dbReference type="NCBI Taxonomy" id="398743"/>
    <lineage>
        <taxon>Bacteria</taxon>
        <taxon>Pseudomonadati</taxon>
        <taxon>Bacteroidota</taxon>
        <taxon>Flavobacteriia</taxon>
        <taxon>Flavobacteriales</taxon>
        <taxon>Flavobacteriaceae</taxon>
        <taxon>Zunongwangia</taxon>
    </lineage>
</organism>
<evidence type="ECO:0000256" key="10">
    <source>
        <dbReference type="ARBA" id="ARBA00035585"/>
    </source>
</evidence>
<comment type="activity regulation">
    <text evidence="11">Na(+) is not transported, but it plays an essential structural role and its presence is essential for fluoride channel function.</text>
</comment>
<comment type="subcellular location">
    <subcellularLocation>
        <location evidence="1 11">Cell membrane</location>
        <topology evidence="1 11">Multi-pass membrane protein</topology>
    </subcellularLocation>
</comment>
<keyword evidence="3" id="KW-0997">Cell inner membrane</keyword>
<evidence type="ECO:0000256" key="9">
    <source>
        <dbReference type="ARBA" id="ARBA00035120"/>
    </source>
</evidence>
<evidence type="ECO:0000256" key="4">
    <source>
        <dbReference type="ARBA" id="ARBA00022692"/>
    </source>
</evidence>
<comment type="function">
    <text evidence="11">Fluoride-specific ion channel. Important for reducing fluoride concentration in the cell, thus reducing its toxicity.</text>
</comment>
<keyword evidence="8 11" id="KW-0407">Ion channel</keyword>
<dbReference type="Pfam" id="PF02537">
    <property type="entry name" value="CRCB"/>
    <property type="match status" value="1"/>
</dbReference>
<dbReference type="GO" id="GO:0005886">
    <property type="term" value="C:plasma membrane"/>
    <property type="evidence" value="ECO:0007669"/>
    <property type="project" value="UniProtKB-SubCell"/>
</dbReference>
<reference evidence="12 13" key="1">
    <citation type="journal article" date="2018" name="Nat. Biotechnol.">
        <title>A standardized bacterial taxonomy based on genome phylogeny substantially revises the tree of life.</title>
        <authorList>
            <person name="Parks D.H."/>
            <person name="Chuvochina M."/>
            <person name="Waite D.W."/>
            <person name="Rinke C."/>
            <person name="Skarshewski A."/>
            <person name="Chaumeil P.A."/>
            <person name="Hugenholtz P."/>
        </authorList>
    </citation>
    <scope>NUCLEOTIDE SEQUENCE [LARGE SCALE GENOMIC DNA]</scope>
    <source>
        <strain evidence="12">UBA9359</strain>
    </source>
</reference>
<dbReference type="GO" id="GO:0046872">
    <property type="term" value="F:metal ion binding"/>
    <property type="evidence" value="ECO:0007669"/>
    <property type="project" value="UniProtKB-KW"/>
</dbReference>
<keyword evidence="11" id="KW-0479">Metal-binding</keyword>
<dbReference type="NCBIfam" id="TIGR00494">
    <property type="entry name" value="crcB"/>
    <property type="match status" value="1"/>
</dbReference>
<keyword evidence="4 11" id="KW-0812">Transmembrane</keyword>
<keyword evidence="11" id="KW-0813">Transport</keyword>
<keyword evidence="2 11" id="KW-1003">Cell membrane</keyword>
<evidence type="ECO:0000256" key="8">
    <source>
        <dbReference type="ARBA" id="ARBA00023303"/>
    </source>
</evidence>
<evidence type="ECO:0000256" key="6">
    <source>
        <dbReference type="ARBA" id="ARBA00023065"/>
    </source>
</evidence>
<keyword evidence="6 11" id="KW-0406">Ion transport</keyword>
<evidence type="ECO:0000256" key="2">
    <source>
        <dbReference type="ARBA" id="ARBA00022475"/>
    </source>
</evidence>
<keyword evidence="5 11" id="KW-1133">Transmembrane helix</keyword>
<keyword evidence="11" id="KW-0915">Sodium</keyword>
<dbReference type="PANTHER" id="PTHR28259:SF1">
    <property type="entry name" value="FLUORIDE EXPORT PROTEIN 1-RELATED"/>
    <property type="match status" value="1"/>
</dbReference>
<sequence length="124" mass="13181">MFKSAILVFLGGGLGSVCRYLISKALNSRGTNLPWGTFTVNILGSFIIGLLLGIAIKNNNLNNTTNLILATGFCGGFTTFSTFSFENQALLKSGDYYNFAIYAIGSLIFGIAAAAIGLYFSKLV</sequence>
<protein>
    <recommendedName>
        <fullName evidence="11">Fluoride-specific ion channel FluC</fullName>
    </recommendedName>
</protein>
<dbReference type="GO" id="GO:0140114">
    <property type="term" value="P:cellular detoxification of fluoride"/>
    <property type="evidence" value="ECO:0007669"/>
    <property type="project" value="UniProtKB-UniRule"/>
</dbReference>
<keyword evidence="7 11" id="KW-0472">Membrane</keyword>
<evidence type="ECO:0000313" key="13">
    <source>
        <dbReference type="Proteomes" id="UP000264330"/>
    </source>
</evidence>
<dbReference type="OMA" id="YKLFLMT"/>
<dbReference type="PANTHER" id="PTHR28259">
    <property type="entry name" value="FLUORIDE EXPORT PROTEIN 1-RELATED"/>
    <property type="match status" value="1"/>
</dbReference>
<comment type="similarity">
    <text evidence="9 11">Belongs to the fluoride channel Fluc/FEX (TC 1.A.43) family.</text>
</comment>
<comment type="caution">
    <text evidence="12">The sequence shown here is derived from an EMBL/GenBank/DDBJ whole genome shotgun (WGS) entry which is preliminary data.</text>
</comment>
<evidence type="ECO:0000256" key="1">
    <source>
        <dbReference type="ARBA" id="ARBA00004651"/>
    </source>
</evidence>
<evidence type="ECO:0000256" key="7">
    <source>
        <dbReference type="ARBA" id="ARBA00023136"/>
    </source>
</evidence>
<feature type="transmembrane region" description="Helical" evidence="11">
    <location>
        <begin position="67"/>
        <end position="85"/>
    </location>
</feature>
<feature type="transmembrane region" description="Helical" evidence="11">
    <location>
        <begin position="35"/>
        <end position="55"/>
    </location>
</feature>
<evidence type="ECO:0000256" key="3">
    <source>
        <dbReference type="ARBA" id="ARBA00022519"/>
    </source>
</evidence>
<accession>A0A3D5J1J3</accession>
<dbReference type="InterPro" id="IPR003691">
    <property type="entry name" value="FluC"/>
</dbReference>
<feature type="transmembrane region" description="Helical" evidence="11">
    <location>
        <begin position="97"/>
        <end position="120"/>
    </location>
</feature>
<dbReference type="GO" id="GO:0062054">
    <property type="term" value="F:fluoride channel activity"/>
    <property type="evidence" value="ECO:0007669"/>
    <property type="project" value="UniProtKB-UniRule"/>
</dbReference>
<feature type="binding site" evidence="11">
    <location>
        <position position="75"/>
    </location>
    <ligand>
        <name>Na(+)</name>
        <dbReference type="ChEBI" id="CHEBI:29101"/>
        <note>structural</note>
    </ligand>
</feature>
<name>A0A3D5J1J3_9FLAO</name>
<dbReference type="EMBL" id="DPMF01000236">
    <property type="protein sequence ID" value="HCV81362.1"/>
    <property type="molecule type" value="Genomic_DNA"/>
</dbReference>
<dbReference type="RefSeq" id="WP_013072548.1">
    <property type="nucleotide sequence ID" value="NZ_CAJXAW010000011.1"/>
</dbReference>
<proteinExistence type="inferred from homology"/>
<dbReference type="Proteomes" id="UP000264330">
    <property type="component" value="Unassembled WGS sequence"/>
</dbReference>
<feature type="binding site" evidence="11">
    <location>
        <position position="78"/>
    </location>
    <ligand>
        <name>Na(+)</name>
        <dbReference type="ChEBI" id="CHEBI:29101"/>
        <note>structural</note>
    </ligand>
</feature>
<gene>
    <name evidence="11 12" type="primary">crcB</name>
    <name evidence="11" type="synonym">fluC</name>
    <name evidence="12" type="ORF">DGQ38_09970</name>
</gene>
<comment type="catalytic activity">
    <reaction evidence="10">
        <text>fluoride(in) = fluoride(out)</text>
        <dbReference type="Rhea" id="RHEA:76159"/>
        <dbReference type="ChEBI" id="CHEBI:17051"/>
    </reaction>
    <physiologicalReaction direction="left-to-right" evidence="10">
        <dbReference type="Rhea" id="RHEA:76160"/>
    </physiologicalReaction>
</comment>
<dbReference type="AlphaFoldDB" id="A0A3D5J1J3"/>
<evidence type="ECO:0000256" key="5">
    <source>
        <dbReference type="ARBA" id="ARBA00022989"/>
    </source>
</evidence>
<evidence type="ECO:0000256" key="11">
    <source>
        <dbReference type="HAMAP-Rule" id="MF_00454"/>
    </source>
</evidence>
<dbReference type="HAMAP" id="MF_00454">
    <property type="entry name" value="FluC"/>
    <property type="match status" value="1"/>
</dbReference>
<evidence type="ECO:0000313" key="12">
    <source>
        <dbReference type="EMBL" id="HCV81362.1"/>
    </source>
</evidence>